<dbReference type="Gene3D" id="2.160.20.120">
    <property type="match status" value="1"/>
</dbReference>
<sequence>MSTAWRIVGAVASVAVLLVAGVVAWTFLAPAHTGDRHFEHRGTPARVTVQTGDGTVTVLPGPDGQVTVDSHLAWSSLRGPTAAVTVQGGTLKVVGTCHGRCAVDFVLRVPAAMTVEVRTDGGDVRAADLTGVVTLRSAAGDVTADNLGGTLSLTSDAGSVHGSGLRCPTVQARVDSGDLNLSFAAVPDTVTAAADAGDIDLALPRGSYRVHTQVDNGSPDVAVTDDPAATSTVNARTGAGSVHIRYTD</sequence>
<feature type="domain" description="DUF4097" evidence="1">
    <location>
        <begin position="108"/>
        <end position="223"/>
    </location>
</feature>
<dbReference type="EMBL" id="BONQ01000095">
    <property type="protein sequence ID" value="GIG48097.1"/>
    <property type="molecule type" value="Genomic_DNA"/>
</dbReference>
<keyword evidence="3" id="KW-1185">Reference proteome</keyword>
<dbReference type="Proteomes" id="UP000660611">
    <property type="component" value="Unassembled WGS sequence"/>
</dbReference>
<accession>A0A919PPY9</accession>
<dbReference type="AlphaFoldDB" id="A0A919PPY9"/>
<name>A0A919PPY9_9ACTN</name>
<evidence type="ECO:0000259" key="1">
    <source>
        <dbReference type="Pfam" id="PF13349"/>
    </source>
</evidence>
<organism evidence="2 3">
    <name type="scientific">Dactylosporangium siamense</name>
    <dbReference type="NCBI Taxonomy" id="685454"/>
    <lineage>
        <taxon>Bacteria</taxon>
        <taxon>Bacillati</taxon>
        <taxon>Actinomycetota</taxon>
        <taxon>Actinomycetes</taxon>
        <taxon>Micromonosporales</taxon>
        <taxon>Micromonosporaceae</taxon>
        <taxon>Dactylosporangium</taxon>
    </lineage>
</organism>
<dbReference type="RefSeq" id="WP_203849813.1">
    <property type="nucleotide sequence ID" value="NZ_BAAAVW010000021.1"/>
</dbReference>
<protein>
    <recommendedName>
        <fullName evidence="1">DUF4097 domain-containing protein</fullName>
    </recommendedName>
</protein>
<reference evidence="2" key="1">
    <citation type="submission" date="2021-01" db="EMBL/GenBank/DDBJ databases">
        <title>Whole genome shotgun sequence of Dactylosporangium siamense NBRC 106093.</title>
        <authorList>
            <person name="Komaki H."/>
            <person name="Tamura T."/>
        </authorList>
    </citation>
    <scope>NUCLEOTIDE SEQUENCE</scope>
    <source>
        <strain evidence="2">NBRC 106093</strain>
    </source>
</reference>
<proteinExistence type="predicted"/>
<gene>
    <name evidence="2" type="ORF">Dsi01nite_061380</name>
</gene>
<evidence type="ECO:0000313" key="2">
    <source>
        <dbReference type="EMBL" id="GIG48097.1"/>
    </source>
</evidence>
<dbReference type="Pfam" id="PF13349">
    <property type="entry name" value="DUF4097"/>
    <property type="match status" value="1"/>
</dbReference>
<comment type="caution">
    <text evidence="2">The sequence shown here is derived from an EMBL/GenBank/DDBJ whole genome shotgun (WGS) entry which is preliminary data.</text>
</comment>
<evidence type="ECO:0000313" key="3">
    <source>
        <dbReference type="Proteomes" id="UP000660611"/>
    </source>
</evidence>
<dbReference type="InterPro" id="IPR025164">
    <property type="entry name" value="Toastrack_DUF4097"/>
</dbReference>